<dbReference type="OrthoDB" id="9765468at2"/>
<dbReference type="Proteomes" id="UP000306628">
    <property type="component" value="Unassembled WGS sequence"/>
</dbReference>
<keyword evidence="3" id="KW-0670">Pyruvate</keyword>
<dbReference type="GO" id="GO:0005524">
    <property type="term" value="F:ATP binding"/>
    <property type="evidence" value="ECO:0007669"/>
    <property type="project" value="InterPro"/>
</dbReference>
<dbReference type="InterPro" id="IPR051549">
    <property type="entry name" value="PEP_Utilizing_Enz"/>
</dbReference>
<dbReference type="PANTHER" id="PTHR43615">
    <property type="entry name" value="PHOSPHOENOLPYRUVATE SYNTHASE-RELATED"/>
    <property type="match status" value="1"/>
</dbReference>
<dbReference type="Gene3D" id="3.50.30.10">
    <property type="entry name" value="Phosphohistidine domain"/>
    <property type="match status" value="1"/>
</dbReference>
<protein>
    <submittedName>
        <fullName evidence="3">Pyruvate, phosphate dikinase</fullName>
    </submittedName>
</protein>
<dbReference type="Gene3D" id="3.30.470.20">
    <property type="entry name" value="ATP-grasp fold, B domain"/>
    <property type="match status" value="2"/>
</dbReference>
<evidence type="ECO:0000259" key="1">
    <source>
        <dbReference type="Pfam" id="PF00391"/>
    </source>
</evidence>
<dbReference type="Pfam" id="PF00391">
    <property type="entry name" value="PEP-utilizers"/>
    <property type="match status" value="1"/>
</dbReference>
<dbReference type="InterPro" id="IPR008279">
    <property type="entry name" value="PEP-util_enz_mobile_dom"/>
</dbReference>
<dbReference type="InterPro" id="IPR013815">
    <property type="entry name" value="ATP_grasp_subdomain_1"/>
</dbReference>
<dbReference type="Pfam" id="PF01326">
    <property type="entry name" value="PPDK_N"/>
    <property type="match status" value="2"/>
</dbReference>
<organism evidence="3 4">
    <name type="scientific">Nonomuraea zeae</name>
    <dbReference type="NCBI Taxonomy" id="1642303"/>
    <lineage>
        <taxon>Bacteria</taxon>
        <taxon>Bacillati</taxon>
        <taxon>Actinomycetota</taxon>
        <taxon>Actinomycetes</taxon>
        <taxon>Streptosporangiales</taxon>
        <taxon>Streptosporangiaceae</taxon>
        <taxon>Nonomuraea</taxon>
    </lineage>
</organism>
<keyword evidence="3" id="KW-0418">Kinase</keyword>
<accession>A0A5S4GW58</accession>
<reference evidence="3 4" key="1">
    <citation type="submission" date="2019-05" db="EMBL/GenBank/DDBJ databases">
        <title>Draft genome sequence of Nonomuraea zeae DSM 100528.</title>
        <authorList>
            <person name="Saricaoglu S."/>
            <person name="Isik K."/>
        </authorList>
    </citation>
    <scope>NUCLEOTIDE SEQUENCE [LARGE SCALE GENOMIC DNA]</scope>
    <source>
        <strain evidence="3 4">DSM 100528</strain>
    </source>
</reference>
<dbReference type="SUPFAM" id="SSF52009">
    <property type="entry name" value="Phosphohistidine domain"/>
    <property type="match status" value="1"/>
</dbReference>
<gene>
    <name evidence="3" type="ORF">ETD85_10055</name>
</gene>
<dbReference type="InterPro" id="IPR036637">
    <property type="entry name" value="Phosphohistidine_dom_sf"/>
</dbReference>
<feature type="domain" description="Pyruvate phosphate dikinase AMP/ATP-binding" evidence="2">
    <location>
        <begin position="74"/>
        <end position="214"/>
    </location>
</feature>
<name>A0A5S4GW58_9ACTN</name>
<evidence type="ECO:0000259" key="2">
    <source>
        <dbReference type="Pfam" id="PF01326"/>
    </source>
</evidence>
<dbReference type="GO" id="GO:0016301">
    <property type="term" value="F:kinase activity"/>
    <property type="evidence" value="ECO:0007669"/>
    <property type="project" value="UniProtKB-KW"/>
</dbReference>
<keyword evidence="3" id="KW-0808">Transferase</keyword>
<sequence>MLVDGLAGSALSTGELDVSYVVALSKIGLGEVPLVGRKAAVLGELLAAGFPVPDGFAVTTGALAAAIGDGAWTPETPLPPGLAGELAGALERIGGGPVAVRSSGVAEDLAGMSYAGQYESVLGVRGPEAVGAAVRTCWASGFSERVRAYHGEAGPAQVGVLVQRMVDARAAGAAFSVNPVSGADEIVISAVRGLGERLMSGEVTADEWVVRDLREPGGERQSSGGQQAITAGEAREIASLAARVAAHAGGPQDIEWVIDQDDRLWLVQARPITGLPDRPVPQVPIAIDVPPGFSTRDRNSDRPWVPLQQSIFMPIFSDCARHVFAFNTGVVPSAHAIGGWTYVTTPPDTIEELVGRVEKIAVAVEQGEPERLIHRWNDEIKPAAAAALAELRQVELRTLTDAQLTAHLRRLLTIFTELHEVYFRLTGAAVYLFGRLGVACAELLGWDAAQTLRLRGGLSGDHVPAHTGLGALARLAAADPGARARVEAGEIPGGPFAAAFADYVQGYGHRTIGFTLTDPTLAEQPDMLLNLVRAQLDDPYDLDAERARLAGRRAGALEEARAALSGAGRERFEHALAGSDLGSPVRDEKVFYAVSAWALLRYVALDLGARLVAAGVVRQADDVFYLGHDDALAALGDRRPRHEQVLRGRGEHAWALAHPGPPSYGPPPAPMAPKPGMTPPSAQAEHVMQVMQWSMRLFGGPGGPSGPDAAPGELRGVAASAGRYTGPARVITSVTEFGKLRRGDVLVCPETTAQWAVLFPSVGALVTDRGSLLSHPAIIAREYGVPAVVATGSATTTFTDDQLLTVDGSTGLVRAADAKGPGS</sequence>
<evidence type="ECO:0000313" key="3">
    <source>
        <dbReference type="EMBL" id="TMR36731.1"/>
    </source>
</evidence>
<dbReference type="InterPro" id="IPR002192">
    <property type="entry name" value="PPDK_AMP/ATP-bd"/>
</dbReference>
<feature type="domain" description="Pyruvate phosphate dikinase AMP/ATP-binding" evidence="2">
    <location>
        <begin position="225"/>
        <end position="278"/>
    </location>
</feature>
<dbReference type="AlphaFoldDB" id="A0A5S4GW58"/>
<dbReference type="Gene3D" id="3.30.1490.20">
    <property type="entry name" value="ATP-grasp fold, A domain"/>
    <property type="match status" value="2"/>
</dbReference>
<proteinExistence type="predicted"/>
<dbReference type="PANTHER" id="PTHR43615:SF1">
    <property type="entry name" value="PPDK_N DOMAIN-CONTAINING PROTEIN"/>
    <property type="match status" value="1"/>
</dbReference>
<feature type="domain" description="PEP-utilising enzyme mobile" evidence="1">
    <location>
        <begin position="741"/>
        <end position="811"/>
    </location>
</feature>
<keyword evidence="4" id="KW-1185">Reference proteome</keyword>
<dbReference type="EMBL" id="VCKX01000022">
    <property type="protein sequence ID" value="TMR36731.1"/>
    <property type="molecule type" value="Genomic_DNA"/>
</dbReference>
<comment type="caution">
    <text evidence="3">The sequence shown here is derived from an EMBL/GenBank/DDBJ whole genome shotgun (WGS) entry which is preliminary data.</text>
</comment>
<evidence type="ECO:0000313" key="4">
    <source>
        <dbReference type="Proteomes" id="UP000306628"/>
    </source>
</evidence>
<dbReference type="SUPFAM" id="SSF56059">
    <property type="entry name" value="Glutathione synthetase ATP-binding domain-like"/>
    <property type="match status" value="1"/>
</dbReference>